<keyword evidence="3" id="KW-1185">Reference proteome</keyword>
<evidence type="ECO:0000313" key="3">
    <source>
        <dbReference type="Proteomes" id="UP001172673"/>
    </source>
</evidence>
<feature type="domain" description="Metallo-beta-lactamase" evidence="1">
    <location>
        <begin position="55"/>
        <end position="224"/>
    </location>
</feature>
<organism evidence="2 3">
    <name type="scientific">Cladophialophora chaetospira</name>
    <dbReference type="NCBI Taxonomy" id="386627"/>
    <lineage>
        <taxon>Eukaryota</taxon>
        <taxon>Fungi</taxon>
        <taxon>Dikarya</taxon>
        <taxon>Ascomycota</taxon>
        <taxon>Pezizomycotina</taxon>
        <taxon>Eurotiomycetes</taxon>
        <taxon>Chaetothyriomycetidae</taxon>
        <taxon>Chaetothyriales</taxon>
        <taxon>Herpotrichiellaceae</taxon>
        <taxon>Cladophialophora</taxon>
    </lineage>
</organism>
<dbReference type="EMBL" id="JAPDRK010000020">
    <property type="protein sequence ID" value="KAJ9604162.1"/>
    <property type="molecule type" value="Genomic_DNA"/>
</dbReference>
<evidence type="ECO:0000259" key="1">
    <source>
        <dbReference type="SMART" id="SM00849"/>
    </source>
</evidence>
<dbReference type="InterPro" id="IPR001279">
    <property type="entry name" value="Metallo-B-lactamas"/>
</dbReference>
<dbReference type="SUPFAM" id="SSF56281">
    <property type="entry name" value="Metallo-hydrolase/oxidoreductase"/>
    <property type="match status" value="1"/>
</dbReference>
<reference evidence="2" key="1">
    <citation type="submission" date="2022-10" db="EMBL/GenBank/DDBJ databases">
        <title>Culturing micro-colonial fungi from biological soil crusts in the Mojave desert and describing Neophaeococcomyces mojavensis, and introducing the new genera and species Taxawa tesnikishii.</title>
        <authorList>
            <person name="Kurbessoian T."/>
            <person name="Stajich J.E."/>
        </authorList>
    </citation>
    <scope>NUCLEOTIDE SEQUENCE</scope>
    <source>
        <strain evidence="2">TK_41</strain>
    </source>
</reference>
<evidence type="ECO:0000313" key="2">
    <source>
        <dbReference type="EMBL" id="KAJ9604162.1"/>
    </source>
</evidence>
<comment type="caution">
    <text evidence="2">The sequence shown here is derived from an EMBL/GenBank/DDBJ whole genome shotgun (WGS) entry which is preliminary data.</text>
</comment>
<dbReference type="CDD" id="cd16276">
    <property type="entry name" value="metallo-hydrolase-like_MBL-fold"/>
    <property type="match status" value="1"/>
</dbReference>
<dbReference type="SMART" id="SM00849">
    <property type="entry name" value="Lactamase_B"/>
    <property type="match status" value="1"/>
</dbReference>
<gene>
    <name evidence="2" type="ORF">H2200_011685</name>
</gene>
<dbReference type="PANTHER" id="PTHR42951:SF4">
    <property type="entry name" value="ACYL-COENZYME A THIOESTERASE MBLAC2"/>
    <property type="match status" value="1"/>
</dbReference>
<dbReference type="Proteomes" id="UP001172673">
    <property type="component" value="Unassembled WGS sequence"/>
</dbReference>
<dbReference type="Gene3D" id="3.60.15.10">
    <property type="entry name" value="Ribonuclease Z/Hydroxyacylglutathione hydrolase-like"/>
    <property type="match status" value="1"/>
</dbReference>
<accession>A0AA39CDG7</accession>
<sequence length="343" mass="37394">MVIMSVSGQVMKSIPAVSTYAPVPSTGVGPMVNTSVGYRVEALGGGSYLLTDGVYQSWFLVTCNSVILVDAPPTLGHNILKGIRTVTDFPISHVVYSHAHADHIGAAYLLKSNHTMFIAHVETAAELAQAPNDTTRPAPTLTFTGDHTLKVCNQTLQLSYKGPNHQPGNIFIYAPEPKILMLVDVIYPGWVPFDYLGESQNIPGYITAHDQVLAYDFETFIGGHINRVGTRQDVTIQKEYITDLRDNCIEAIRLSGLPPNATNPLSVYTSLTAIEAANPGNSWALFNYYIDELLVDWVDNKTTEKWLGRLAGADVYGKSNAVIMLESVRIDFGMLGPYGVAES</sequence>
<dbReference type="InterPro" id="IPR050855">
    <property type="entry name" value="NDM-1-like"/>
</dbReference>
<dbReference type="Pfam" id="PF00753">
    <property type="entry name" value="Lactamase_B"/>
    <property type="match status" value="1"/>
</dbReference>
<dbReference type="AlphaFoldDB" id="A0AA39CDG7"/>
<protein>
    <recommendedName>
        <fullName evidence="1">Metallo-beta-lactamase domain-containing protein</fullName>
    </recommendedName>
</protein>
<name>A0AA39CDG7_9EURO</name>
<proteinExistence type="predicted"/>
<dbReference type="InterPro" id="IPR036866">
    <property type="entry name" value="RibonucZ/Hydroxyglut_hydro"/>
</dbReference>
<dbReference type="PANTHER" id="PTHR42951">
    <property type="entry name" value="METALLO-BETA-LACTAMASE DOMAIN-CONTAINING"/>
    <property type="match status" value="1"/>
</dbReference>